<organism evidence="4 5">
    <name type="scientific">Deinococcus hohokamensis</name>
    <dbReference type="NCBI Taxonomy" id="309883"/>
    <lineage>
        <taxon>Bacteria</taxon>
        <taxon>Thermotogati</taxon>
        <taxon>Deinococcota</taxon>
        <taxon>Deinococci</taxon>
        <taxon>Deinococcales</taxon>
        <taxon>Deinococcaceae</taxon>
        <taxon>Deinococcus</taxon>
    </lineage>
</organism>
<keyword evidence="1 4" id="KW-0808">Transferase</keyword>
<dbReference type="Pfam" id="PF00583">
    <property type="entry name" value="Acetyltransf_1"/>
    <property type="match status" value="1"/>
</dbReference>
<name>A0ABV9I806_9DEIO</name>
<dbReference type="Gene3D" id="3.40.630.30">
    <property type="match status" value="1"/>
</dbReference>
<dbReference type="EMBL" id="JBHSEI010000004">
    <property type="protein sequence ID" value="MFC4638043.1"/>
    <property type="molecule type" value="Genomic_DNA"/>
</dbReference>
<feature type="domain" description="N-acetyltransferase" evidence="3">
    <location>
        <begin position="8"/>
        <end position="162"/>
    </location>
</feature>
<sequence length="338" mass="37571">MSVSLPTVVLRGLRVPDDLEAVAAVRSAANPDWPVTADQLAREIANRDPALYYTEVLAEQDGQVVGVGVASHDDFSFEPWRYWGTVTVHPDVQGQGIGSALYGEVLGRLQARGARELRAMSSDRPQDARGRTFLERRGFQVGWERYESRLNTADTNLDRFDELLARVQASGVRLVSIADLAADPQRDRRLYELDWRLFQDVPMGTVLTRRPFETWIKDELDDPDMRLDLSFVALRDDLDDPLTGPYVGYSSLGHNPAGFYYIGMTGVRREDRGLGVAKALKVSAMRALQAAGGGEIRTFNDAPNRAMLGMNEALGFVRAATRYRYELHLPAPQAEASA</sequence>
<evidence type="ECO:0000256" key="1">
    <source>
        <dbReference type="ARBA" id="ARBA00022679"/>
    </source>
</evidence>
<dbReference type="EC" id="2.3.1.-" evidence="4"/>
<comment type="caution">
    <text evidence="4">The sequence shown here is derived from an EMBL/GenBank/DDBJ whole genome shotgun (WGS) entry which is preliminary data.</text>
</comment>
<dbReference type="InterPro" id="IPR000182">
    <property type="entry name" value="GNAT_dom"/>
</dbReference>
<dbReference type="CDD" id="cd04301">
    <property type="entry name" value="NAT_SF"/>
    <property type="match status" value="1"/>
</dbReference>
<evidence type="ECO:0000256" key="2">
    <source>
        <dbReference type="ARBA" id="ARBA00023315"/>
    </source>
</evidence>
<proteinExistence type="predicted"/>
<reference evidence="5" key="1">
    <citation type="journal article" date="2019" name="Int. J. Syst. Evol. Microbiol.">
        <title>The Global Catalogue of Microorganisms (GCM) 10K type strain sequencing project: providing services to taxonomists for standard genome sequencing and annotation.</title>
        <authorList>
            <consortium name="The Broad Institute Genomics Platform"/>
            <consortium name="The Broad Institute Genome Sequencing Center for Infectious Disease"/>
            <person name="Wu L."/>
            <person name="Ma J."/>
        </authorList>
    </citation>
    <scope>NUCLEOTIDE SEQUENCE [LARGE SCALE GENOMIC DNA]</scope>
    <source>
        <strain evidence="5">CCUG 55995</strain>
    </source>
</reference>
<accession>A0ABV9I806</accession>
<evidence type="ECO:0000313" key="4">
    <source>
        <dbReference type="EMBL" id="MFC4638043.1"/>
    </source>
</evidence>
<evidence type="ECO:0000259" key="3">
    <source>
        <dbReference type="PROSITE" id="PS51186"/>
    </source>
</evidence>
<dbReference type="GO" id="GO:0016746">
    <property type="term" value="F:acyltransferase activity"/>
    <property type="evidence" value="ECO:0007669"/>
    <property type="project" value="UniProtKB-KW"/>
</dbReference>
<dbReference type="SUPFAM" id="SSF55729">
    <property type="entry name" value="Acyl-CoA N-acyltransferases (Nat)"/>
    <property type="match status" value="2"/>
</dbReference>
<dbReference type="PANTHER" id="PTHR43877">
    <property type="entry name" value="AMINOALKYLPHOSPHONATE N-ACETYLTRANSFERASE-RELATED-RELATED"/>
    <property type="match status" value="1"/>
</dbReference>
<keyword evidence="2 4" id="KW-0012">Acyltransferase</keyword>
<dbReference type="PROSITE" id="PS51186">
    <property type="entry name" value="GNAT"/>
    <property type="match status" value="1"/>
</dbReference>
<keyword evidence="5" id="KW-1185">Reference proteome</keyword>
<dbReference type="Proteomes" id="UP001595952">
    <property type="component" value="Unassembled WGS sequence"/>
</dbReference>
<protein>
    <submittedName>
        <fullName evidence="4">GNAT family N-acetyltransferase</fullName>
        <ecNumber evidence="4">2.3.1.-</ecNumber>
    </submittedName>
</protein>
<dbReference type="InterPro" id="IPR050832">
    <property type="entry name" value="Bact_Acetyltransf"/>
</dbReference>
<dbReference type="PANTHER" id="PTHR43877:SF6">
    <property type="entry name" value="GCN5-RELATED N-ACETYLTRANSFERASE"/>
    <property type="match status" value="1"/>
</dbReference>
<dbReference type="RefSeq" id="WP_380061059.1">
    <property type="nucleotide sequence ID" value="NZ_JBHSEI010000004.1"/>
</dbReference>
<evidence type="ECO:0000313" key="5">
    <source>
        <dbReference type="Proteomes" id="UP001595952"/>
    </source>
</evidence>
<dbReference type="InterPro" id="IPR016181">
    <property type="entry name" value="Acyl_CoA_acyltransferase"/>
</dbReference>
<gene>
    <name evidence="4" type="ORF">ACFO0D_06790</name>
</gene>